<dbReference type="Proteomes" id="UP000639772">
    <property type="component" value="Chromosome 9"/>
</dbReference>
<organism evidence="1 2">
    <name type="scientific">Vanilla planifolia</name>
    <name type="common">Vanilla</name>
    <dbReference type="NCBI Taxonomy" id="51239"/>
    <lineage>
        <taxon>Eukaryota</taxon>
        <taxon>Viridiplantae</taxon>
        <taxon>Streptophyta</taxon>
        <taxon>Embryophyta</taxon>
        <taxon>Tracheophyta</taxon>
        <taxon>Spermatophyta</taxon>
        <taxon>Magnoliopsida</taxon>
        <taxon>Liliopsida</taxon>
        <taxon>Asparagales</taxon>
        <taxon>Orchidaceae</taxon>
        <taxon>Vanilloideae</taxon>
        <taxon>Vanilleae</taxon>
        <taxon>Vanilla</taxon>
    </lineage>
</organism>
<gene>
    <name evidence="1" type="ORF">HPP92_018326</name>
</gene>
<reference evidence="1 2" key="1">
    <citation type="journal article" date="2020" name="Nat. Food">
        <title>A phased Vanilla planifolia genome enables genetic improvement of flavour and production.</title>
        <authorList>
            <person name="Hasing T."/>
            <person name="Tang H."/>
            <person name="Brym M."/>
            <person name="Khazi F."/>
            <person name="Huang T."/>
            <person name="Chambers A.H."/>
        </authorList>
    </citation>
    <scope>NUCLEOTIDE SEQUENCE [LARGE SCALE GENOMIC DNA]</scope>
    <source>
        <tissue evidence="1">Leaf</tissue>
    </source>
</reference>
<sequence>MMDSYESLMNHSYIKPSKVEEKTCAELLQACTEYSLQAQRISNSIDIVTLAKEGPFSIRIDDFVTARTLVREGARKGEVDYNNDVEFPQMHGGATCQHFMITMETGR</sequence>
<dbReference type="AlphaFoldDB" id="A0A835UPE0"/>
<evidence type="ECO:0000313" key="2">
    <source>
        <dbReference type="Proteomes" id="UP000639772"/>
    </source>
</evidence>
<proteinExistence type="predicted"/>
<accession>A0A835UPE0</accession>
<comment type="caution">
    <text evidence="1">The sequence shown here is derived from an EMBL/GenBank/DDBJ whole genome shotgun (WGS) entry which is preliminary data.</text>
</comment>
<dbReference type="EMBL" id="JADCNM010000009">
    <property type="protein sequence ID" value="KAG0468998.1"/>
    <property type="molecule type" value="Genomic_DNA"/>
</dbReference>
<name>A0A835UPE0_VANPL</name>
<protein>
    <submittedName>
        <fullName evidence="1">Uncharacterized protein</fullName>
    </submittedName>
</protein>
<evidence type="ECO:0000313" key="1">
    <source>
        <dbReference type="EMBL" id="KAG0468998.1"/>
    </source>
</evidence>